<feature type="transmembrane region" description="Helical" evidence="1">
    <location>
        <begin position="60"/>
        <end position="83"/>
    </location>
</feature>
<organism evidence="2 3">
    <name type="scientific">Araneus ventricosus</name>
    <name type="common">Orbweaver spider</name>
    <name type="synonym">Epeira ventricosa</name>
    <dbReference type="NCBI Taxonomy" id="182803"/>
    <lineage>
        <taxon>Eukaryota</taxon>
        <taxon>Metazoa</taxon>
        <taxon>Ecdysozoa</taxon>
        <taxon>Arthropoda</taxon>
        <taxon>Chelicerata</taxon>
        <taxon>Arachnida</taxon>
        <taxon>Araneae</taxon>
        <taxon>Araneomorphae</taxon>
        <taxon>Entelegynae</taxon>
        <taxon>Araneoidea</taxon>
        <taxon>Araneidae</taxon>
        <taxon>Araneus</taxon>
    </lineage>
</organism>
<name>A0A4Y2HBK5_ARAVE</name>
<gene>
    <name evidence="2" type="ORF">AVEN_257264_1</name>
</gene>
<keyword evidence="1" id="KW-1133">Transmembrane helix</keyword>
<accession>A0A4Y2HBK5</accession>
<protein>
    <submittedName>
        <fullName evidence="2">Uncharacterized protein</fullName>
    </submittedName>
</protein>
<dbReference type="Proteomes" id="UP000499080">
    <property type="component" value="Unassembled WGS sequence"/>
</dbReference>
<evidence type="ECO:0000256" key="1">
    <source>
        <dbReference type="SAM" id="Phobius"/>
    </source>
</evidence>
<dbReference type="OrthoDB" id="6021021at2759"/>
<dbReference type="EMBL" id="BGPR01001829">
    <property type="protein sequence ID" value="GBM62664.1"/>
    <property type="molecule type" value="Genomic_DNA"/>
</dbReference>
<dbReference type="Gene3D" id="1.10.287.770">
    <property type="entry name" value="YojJ-like"/>
    <property type="match status" value="1"/>
</dbReference>
<sequence>MLKIGSVGRTLLNVIWWKAKEASVYEEELGKREKVKEGCRSETKIKSGAMFSHIGGLLGYWLGISVFTFLDIIEKSFVTAIIWRRRFKKHKAQKTPNSDDLV</sequence>
<evidence type="ECO:0000313" key="2">
    <source>
        <dbReference type="EMBL" id="GBM62664.1"/>
    </source>
</evidence>
<reference evidence="2 3" key="1">
    <citation type="journal article" date="2019" name="Sci. Rep.">
        <title>Orb-weaving spider Araneus ventricosus genome elucidates the spidroin gene catalogue.</title>
        <authorList>
            <person name="Kono N."/>
            <person name="Nakamura H."/>
            <person name="Ohtoshi R."/>
            <person name="Moran D.A.P."/>
            <person name="Shinohara A."/>
            <person name="Yoshida Y."/>
            <person name="Fujiwara M."/>
            <person name="Mori M."/>
            <person name="Tomita M."/>
            <person name="Arakawa K."/>
        </authorList>
    </citation>
    <scope>NUCLEOTIDE SEQUENCE [LARGE SCALE GENOMIC DNA]</scope>
</reference>
<evidence type="ECO:0000313" key="3">
    <source>
        <dbReference type="Proteomes" id="UP000499080"/>
    </source>
</evidence>
<keyword evidence="1" id="KW-0812">Transmembrane</keyword>
<proteinExistence type="predicted"/>
<dbReference type="AlphaFoldDB" id="A0A4Y2HBK5"/>
<keyword evidence="1" id="KW-0472">Membrane</keyword>
<keyword evidence="3" id="KW-1185">Reference proteome</keyword>
<comment type="caution">
    <text evidence="2">The sequence shown here is derived from an EMBL/GenBank/DDBJ whole genome shotgun (WGS) entry which is preliminary data.</text>
</comment>